<accession>A0A6M3ZIW6</accession>
<name>A0A6M3ZIW6_9BURK</name>
<dbReference type="RefSeq" id="WP_017455059.1">
    <property type="nucleotide sequence ID" value="NZ_CP008956.1"/>
</dbReference>
<reference evidence="1 2" key="1">
    <citation type="journal article" date="2012" name="J. Bacteriol.">
        <title>Genome sequence of the pathogenic Herbaspirillum seropedicae strain Os34, isolated from rice roots.</title>
        <authorList>
            <person name="Ye W."/>
            <person name="Ye S."/>
            <person name="Liu J."/>
            <person name="Chang S."/>
            <person name="Chen M."/>
            <person name="Zhu B."/>
            <person name="Guo L."/>
            <person name="An Q."/>
        </authorList>
    </citation>
    <scope>NUCLEOTIDE SEQUENCE [LARGE SCALE GENOMIC DNA]</scope>
    <source>
        <strain evidence="1 2">Os34</strain>
    </source>
</reference>
<evidence type="ECO:0000313" key="1">
    <source>
        <dbReference type="EMBL" id="QJP98693.1"/>
    </source>
</evidence>
<proteinExistence type="predicted"/>
<dbReference type="Proteomes" id="UP000501648">
    <property type="component" value="Chromosome"/>
</dbReference>
<organism evidence="1 2">
    <name type="scientific">Herbaspirillum rubrisubalbicans Os34</name>
    <dbReference type="NCBI Taxonomy" id="1235827"/>
    <lineage>
        <taxon>Bacteria</taxon>
        <taxon>Pseudomonadati</taxon>
        <taxon>Pseudomonadota</taxon>
        <taxon>Betaproteobacteria</taxon>
        <taxon>Burkholderiales</taxon>
        <taxon>Oxalobacteraceae</taxon>
        <taxon>Herbaspirillum</taxon>
    </lineage>
</organism>
<dbReference type="AlphaFoldDB" id="A0A6M3ZIW6"/>
<protein>
    <submittedName>
        <fullName evidence="1">Uncharacterized protein</fullName>
    </submittedName>
</protein>
<sequence length="378" mass="43236">MFFGNQTPLEKKIKICRAKRTVQIKTFLASINEQEKRTFLTDMFKLEAMLTHYATVSERLLIFVDNNIIQDILQRDIHSDRKRRFYSFLAALSLAQDYYLIDVFACISPAVLFEVGGKRSNHSLAEAEKIMASVIDAMAEVGLATHLVGFNSTRDLLNLFKKISYDESQIRIAMDKVVARRWERDFSAACQYGGIRIPLSLAEEECPEIRLTYFSPWVVKWIFMHMIEKRMYRENKNQPKARALMHLGNETTFSIIKSKDMGVEGLGDIELLTYCDLTNQTIHNSPEITVGLTYDGRLYETLMARSNVVTVGSTHEGGVDNPEDSTLAFMWDIKQSEKRTKKINQRMRGYASELKVFGDEVLGISDESNQTSKTDPST</sequence>
<evidence type="ECO:0000313" key="2">
    <source>
        <dbReference type="Proteomes" id="UP000501648"/>
    </source>
</evidence>
<gene>
    <name evidence="1" type="ORF">C798_00140</name>
</gene>
<dbReference type="EMBL" id="CP008956">
    <property type="protein sequence ID" value="QJP98693.1"/>
    <property type="molecule type" value="Genomic_DNA"/>
</dbReference>